<proteinExistence type="predicted"/>
<dbReference type="EMBL" id="KE561161">
    <property type="protein sequence ID" value="EPZ32300.1"/>
    <property type="molecule type" value="Genomic_DNA"/>
</dbReference>
<dbReference type="AlphaFoldDB" id="A0A075AQ76"/>
<name>A0A075AQ76_ROZAC</name>
<organism evidence="1 2">
    <name type="scientific">Rozella allomycis (strain CSF55)</name>
    <dbReference type="NCBI Taxonomy" id="988480"/>
    <lineage>
        <taxon>Eukaryota</taxon>
        <taxon>Fungi</taxon>
        <taxon>Fungi incertae sedis</taxon>
        <taxon>Cryptomycota</taxon>
        <taxon>Cryptomycota incertae sedis</taxon>
        <taxon>Rozella</taxon>
    </lineage>
</organism>
<dbReference type="Proteomes" id="UP000030755">
    <property type="component" value="Unassembled WGS sequence"/>
</dbReference>
<evidence type="ECO:0000313" key="1">
    <source>
        <dbReference type="EMBL" id="EPZ32300.1"/>
    </source>
</evidence>
<evidence type="ECO:0000313" key="2">
    <source>
        <dbReference type="Proteomes" id="UP000030755"/>
    </source>
</evidence>
<keyword evidence="2" id="KW-1185">Reference proteome</keyword>
<reference evidence="1 2" key="1">
    <citation type="journal article" date="2013" name="Curr. Biol.">
        <title>Shared signatures of parasitism and phylogenomics unite Cryptomycota and microsporidia.</title>
        <authorList>
            <person name="James T.Y."/>
            <person name="Pelin A."/>
            <person name="Bonen L."/>
            <person name="Ahrendt S."/>
            <person name="Sain D."/>
            <person name="Corradi N."/>
            <person name="Stajich J.E."/>
        </authorList>
    </citation>
    <scope>NUCLEOTIDE SEQUENCE [LARGE SCALE GENOMIC DNA]</scope>
    <source>
        <strain evidence="1 2">CSF55</strain>
    </source>
</reference>
<dbReference type="HOGENOM" id="CLU_2850983_0_0_1"/>
<sequence length="65" mass="7384">MLITDLVVAYVKYSEGFASITDNKGKPIIFTKPKTMYPVYHLDLISFADLAAGRELQNNIFMKLQ</sequence>
<accession>A0A075AQ76</accession>
<protein>
    <submittedName>
        <fullName evidence="1">Uncharacterized protein</fullName>
    </submittedName>
</protein>
<gene>
    <name evidence="1" type="ORF">O9G_002140</name>
</gene>